<evidence type="ECO:0000313" key="3">
    <source>
        <dbReference type="Proteomes" id="UP000244722"/>
    </source>
</evidence>
<dbReference type="Gene3D" id="3.30.420.10">
    <property type="entry name" value="Ribonuclease H-like superfamily/Ribonuclease H"/>
    <property type="match status" value="1"/>
</dbReference>
<dbReference type="EMBL" id="NESQ01000090">
    <property type="protein sequence ID" value="PUU79499.1"/>
    <property type="molecule type" value="Genomic_DNA"/>
</dbReference>
<accession>A0A2T6ZVI5</accession>
<dbReference type="AlphaFoldDB" id="A0A2T6ZVI5"/>
<dbReference type="InterPro" id="IPR036397">
    <property type="entry name" value="RNaseH_sf"/>
</dbReference>
<reference evidence="2 3" key="1">
    <citation type="submission" date="2017-04" db="EMBL/GenBank/DDBJ databases">
        <title>Draft genome sequence of Tuber borchii Vittad., a whitish edible truffle.</title>
        <authorList>
            <consortium name="DOE Joint Genome Institute"/>
            <person name="Murat C."/>
            <person name="Kuo A."/>
            <person name="Barry K.W."/>
            <person name="Clum A."/>
            <person name="Dockter R.B."/>
            <person name="Fauchery L."/>
            <person name="Iotti M."/>
            <person name="Kohler A."/>
            <person name="Labutti K."/>
            <person name="Lindquist E.A."/>
            <person name="Lipzen A."/>
            <person name="Ohm R.A."/>
            <person name="Wang M."/>
            <person name="Grigoriev I.V."/>
            <person name="Zambonelli A."/>
            <person name="Martin F.M."/>
        </authorList>
    </citation>
    <scope>NUCLEOTIDE SEQUENCE [LARGE SCALE GENOMIC DNA]</scope>
    <source>
        <strain evidence="2 3">Tbo3840</strain>
    </source>
</reference>
<feature type="region of interest" description="Disordered" evidence="1">
    <location>
        <begin position="1"/>
        <end position="54"/>
    </location>
</feature>
<evidence type="ECO:0008006" key="4">
    <source>
        <dbReference type="Google" id="ProtNLM"/>
    </source>
</evidence>
<feature type="compositionally biased region" description="Polar residues" evidence="1">
    <location>
        <begin position="32"/>
        <end position="42"/>
    </location>
</feature>
<proteinExistence type="predicted"/>
<sequence length="370" mass="41702">MGPKPARQRLPSSTTSDAPDAMPGPERKRKQSTTPGKSNLTGASPKDINAIFPNGFDQGTFHNYPEEDKIATNIHADLSISFCNITGPNPRGQLRFLEISQNIYRTTPNGVRIKFGDGSTQLQFPGRLYSSAISGLSTRIKISPQKCIGYNAHKQVTTALFRTPIRYPQDRQFNLDHYHSSPPNKQIHYGRKTLVVKCAATASLGSVYFGPDSQYNKSDIDLTEFNDDTLLCMELEVARHAVRLAREVAGNISQKLNTVTFTKIVVMTSSERVVRGMTEFLSHWRRMGWKGLDVLFFPKVEANKRGWEWLDTAIWRALENELEVDLWLVPEEAVADAFDLVKKPKVKFLEENFQKHEDTEEPGLMEGLEG</sequence>
<protein>
    <recommendedName>
        <fullName evidence="4">RNase H type-1 domain-containing protein</fullName>
    </recommendedName>
</protein>
<evidence type="ECO:0000313" key="2">
    <source>
        <dbReference type="EMBL" id="PUU79499.1"/>
    </source>
</evidence>
<evidence type="ECO:0000256" key="1">
    <source>
        <dbReference type="SAM" id="MobiDB-lite"/>
    </source>
</evidence>
<organism evidence="2 3">
    <name type="scientific">Tuber borchii</name>
    <name type="common">White truffle</name>
    <dbReference type="NCBI Taxonomy" id="42251"/>
    <lineage>
        <taxon>Eukaryota</taxon>
        <taxon>Fungi</taxon>
        <taxon>Dikarya</taxon>
        <taxon>Ascomycota</taxon>
        <taxon>Pezizomycotina</taxon>
        <taxon>Pezizomycetes</taxon>
        <taxon>Pezizales</taxon>
        <taxon>Tuberaceae</taxon>
        <taxon>Tuber</taxon>
    </lineage>
</organism>
<name>A0A2T6ZVI5_TUBBO</name>
<dbReference type="GO" id="GO:0003676">
    <property type="term" value="F:nucleic acid binding"/>
    <property type="evidence" value="ECO:0007669"/>
    <property type="project" value="InterPro"/>
</dbReference>
<gene>
    <name evidence="2" type="ORF">B9Z19DRAFT_1081616</name>
</gene>
<dbReference type="Proteomes" id="UP000244722">
    <property type="component" value="Unassembled WGS sequence"/>
</dbReference>
<comment type="caution">
    <text evidence="2">The sequence shown here is derived from an EMBL/GenBank/DDBJ whole genome shotgun (WGS) entry which is preliminary data.</text>
</comment>
<keyword evidence="3" id="KW-1185">Reference proteome</keyword>
<dbReference type="OrthoDB" id="245563at2759"/>